<keyword evidence="2 3" id="KW-0143">Chaperone</keyword>
<dbReference type="Gene3D" id="3.90.20.20">
    <property type="match status" value="1"/>
</dbReference>
<dbReference type="OrthoDB" id="9812586at2"/>
<accession>A0A2N3I5Z3</accession>
<dbReference type="InterPro" id="IPR000740">
    <property type="entry name" value="GrpE"/>
</dbReference>
<evidence type="ECO:0000313" key="7">
    <source>
        <dbReference type="Proteomes" id="UP000233535"/>
    </source>
</evidence>
<dbReference type="GO" id="GO:0051087">
    <property type="term" value="F:protein-folding chaperone binding"/>
    <property type="evidence" value="ECO:0007669"/>
    <property type="project" value="InterPro"/>
</dbReference>
<dbReference type="GO" id="GO:0006457">
    <property type="term" value="P:protein folding"/>
    <property type="evidence" value="ECO:0007669"/>
    <property type="project" value="InterPro"/>
</dbReference>
<sequence>MTKDKSKSKKEELNEKDIETTEDQVVDTATEKEDSGVEENKDSKKSKKSAKEKKADELEELGIKLQDINDKYVRLSAEFDNYRKRTLKEKMELTKSGGEKILINILPVMDNFERALQSIDAAKDIDAIKDGVHLIYGNFKEFVSQNGIKEIEAVNEAFDTDIHEAITKIPAPSEELKGKVVDCVEKGYFLHDKVIRFAKVVVGE</sequence>
<dbReference type="HAMAP" id="MF_01151">
    <property type="entry name" value="GrpE"/>
    <property type="match status" value="1"/>
</dbReference>
<dbReference type="Gene3D" id="2.30.22.10">
    <property type="entry name" value="Head domain of nucleotide exchange factor GrpE"/>
    <property type="match status" value="1"/>
</dbReference>
<comment type="subcellular location">
    <subcellularLocation>
        <location evidence="3">Cytoplasm</location>
    </subcellularLocation>
</comment>
<dbReference type="SUPFAM" id="SSF51064">
    <property type="entry name" value="Head domain of nucleotide exchange factor GrpE"/>
    <property type="match status" value="1"/>
</dbReference>
<dbReference type="Proteomes" id="UP000233535">
    <property type="component" value="Unassembled WGS sequence"/>
</dbReference>
<organism evidence="6 7">
    <name type="scientific">Labilibaculum filiforme</name>
    <dbReference type="NCBI Taxonomy" id="1940526"/>
    <lineage>
        <taxon>Bacteria</taxon>
        <taxon>Pseudomonadati</taxon>
        <taxon>Bacteroidota</taxon>
        <taxon>Bacteroidia</taxon>
        <taxon>Marinilabiliales</taxon>
        <taxon>Marinifilaceae</taxon>
        <taxon>Labilibaculum</taxon>
    </lineage>
</organism>
<dbReference type="AlphaFoldDB" id="A0A2N3I5Z3"/>
<comment type="similarity">
    <text evidence="1 3 4">Belongs to the GrpE family.</text>
</comment>
<evidence type="ECO:0000256" key="4">
    <source>
        <dbReference type="RuleBase" id="RU004478"/>
    </source>
</evidence>
<dbReference type="PANTHER" id="PTHR21237:SF23">
    <property type="entry name" value="GRPE PROTEIN HOMOLOG, MITOCHONDRIAL"/>
    <property type="match status" value="1"/>
</dbReference>
<dbReference type="GO" id="GO:0000774">
    <property type="term" value="F:adenyl-nucleotide exchange factor activity"/>
    <property type="evidence" value="ECO:0007669"/>
    <property type="project" value="InterPro"/>
</dbReference>
<protein>
    <recommendedName>
        <fullName evidence="3">Protein GrpE</fullName>
    </recommendedName>
    <alternativeName>
        <fullName evidence="3">HSP-70 cofactor</fullName>
    </alternativeName>
</protein>
<dbReference type="CDD" id="cd00446">
    <property type="entry name" value="GrpE"/>
    <property type="match status" value="1"/>
</dbReference>
<evidence type="ECO:0000256" key="1">
    <source>
        <dbReference type="ARBA" id="ARBA00009054"/>
    </source>
</evidence>
<name>A0A2N3I5Z3_9BACT</name>
<comment type="function">
    <text evidence="3">Participates actively in the response to hyperosmotic and heat shock by preventing the aggregation of stress-denatured proteins, in association with DnaK and GrpE. It is the nucleotide exchange factor for DnaK and may function as a thermosensor. Unfolded proteins bind initially to DnaJ; upon interaction with the DnaJ-bound protein, DnaK hydrolyzes its bound ATP, resulting in the formation of a stable complex. GrpE releases ADP from DnaK; ATP binding to DnaK triggers the release of the substrate protein, thus completing the reaction cycle. Several rounds of ATP-dependent interactions between DnaJ, DnaK and GrpE are required for fully efficient folding.</text>
</comment>
<keyword evidence="3" id="KW-0346">Stress response</keyword>
<keyword evidence="3" id="KW-0963">Cytoplasm</keyword>
<dbReference type="EMBL" id="MVDD01000001">
    <property type="protein sequence ID" value="PKQ65730.1"/>
    <property type="molecule type" value="Genomic_DNA"/>
</dbReference>
<dbReference type="PRINTS" id="PR00773">
    <property type="entry name" value="GRPEPROTEIN"/>
</dbReference>
<comment type="caution">
    <text evidence="6">The sequence shown here is derived from an EMBL/GenBank/DDBJ whole genome shotgun (WGS) entry which is preliminary data.</text>
</comment>
<dbReference type="PANTHER" id="PTHR21237">
    <property type="entry name" value="GRPE PROTEIN"/>
    <property type="match status" value="1"/>
</dbReference>
<comment type="subunit">
    <text evidence="3">Homodimer.</text>
</comment>
<reference evidence="6 7" key="1">
    <citation type="journal article" date="2017" name="Front. Microbiol.">
        <title>Labilibaculum manganireducens gen. nov., sp. nov. and Labilibaculum filiforme sp. nov., Novel Bacteroidetes Isolated from Subsurface Sediments of the Baltic Sea.</title>
        <authorList>
            <person name="Vandieken V."/>
            <person name="Marshall I.P."/>
            <person name="Niemann H."/>
            <person name="Engelen B."/>
            <person name="Cypionka H."/>
        </authorList>
    </citation>
    <scope>NUCLEOTIDE SEQUENCE [LARGE SCALE GENOMIC DNA]</scope>
    <source>
        <strain evidence="6 7">59.16B</strain>
    </source>
</reference>
<evidence type="ECO:0000256" key="3">
    <source>
        <dbReference type="HAMAP-Rule" id="MF_01151"/>
    </source>
</evidence>
<dbReference type="Pfam" id="PF01025">
    <property type="entry name" value="GrpE"/>
    <property type="match status" value="1"/>
</dbReference>
<feature type="compositionally biased region" description="Basic and acidic residues" evidence="5">
    <location>
        <begin position="29"/>
        <end position="43"/>
    </location>
</feature>
<gene>
    <name evidence="3" type="primary">grpE</name>
    <name evidence="6" type="ORF">BZG02_01615</name>
</gene>
<dbReference type="SUPFAM" id="SSF58014">
    <property type="entry name" value="Coiled-coil domain of nucleotide exchange factor GrpE"/>
    <property type="match status" value="1"/>
</dbReference>
<dbReference type="GO" id="GO:0005737">
    <property type="term" value="C:cytoplasm"/>
    <property type="evidence" value="ECO:0007669"/>
    <property type="project" value="UniProtKB-SubCell"/>
</dbReference>
<evidence type="ECO:0000313" key="6">
    <source>
        <dbReference type="EMBL" id="PKQ65730.1"/>
    </source>
</evidence>
<evidence type="ECO:0000256" key="5">
    <source>
        <dbReference type="SAM" id="MobiDB-lite"/>
    </source>
</evidence>
<keyword evidence="7" id="KW-1185">Reference proteome</keyword>
<evidence type="ECO:0000256" key="2">
    <source>
        <dbReference type="ARBA" id="ARBA00023186"/>
    </source>
</evidence>
<proteinExistence type="inferred from homology"/>
<dbReference type="GO" id="GO:0051082">
    <property type="term" value="F:unfolded protein binding"/>
    <property type="evidence" value="ECO:0007669"/>
    <property type="project" value="TreeGrafter"/>
</dbReference>
<dbReference type="InterPro" id="IPR013805">
    <property type="entry name" value="GrpE_CC"/>
</dbReference>
<dbReference type="RefSeq" id="WP_101259660.1">
    <property type="nucleotide sequence ID" value="NZ_MVDD01000001.1"/>
</dbReference>
<feature type="compositionally biased region" description="Basic and acidic residues" evidence="5">
    <location>
        <begin position="1"/>
        <end position="19"/>
    </location>
</feature>
<dbReference type="InterPro" id="IPR009012">
    <property type="entry name" value="GrpE_head"/>
</dbReference>
<feature type="region of interest" description="Disordered" evidence="5">
    <location>
        <begin position="1"/>
        <end position="56"/>
    </location>
</feature>
<dbReference type="GO" id="GO:0042803">
    <property type="term" value="F:protein homodimerization activity"/>
    <property type="evidence" value="ECO:0007669"/>
    <property type="project" value="InterPro"/>
</dbReference>